<name>A0A5B7EBW7_PORTR</name>
<reference evidence="1 2" key="1">
    <citation type="submission" date="2019-05" db="EMBL/GenBank/DDBJ databases">
        <title>Another draft genome of Portunus trituberculatus and its Hox gene families provides insights of decapod evolution.</title>
        <authorList>
            <person name="Jeong J.-H."/>
            <person name="Song I."/>
            <person name="Kim S."/>
            <person name="Choi T."/>
            <person name="Kim D."/>
            <person name="Ryu S."/>
            <person name="Kim W."/>
        </authorList>
    </citation>
    <scope>NUCLEOTIDE SEQUENCE [LARGE SCALE GENOMIC DNA]</scope>
    <source>
        <tissue evidence="1">Muscle</tissue>
    </source>
</reference>
<proteinExistence type="predicted"/>
<keyword evidence="2" id="KW-1185">Reference proteome</keyword>
<organism evidence="1 2">
    <name type="scientific">Portunus trituberculatus</name>
    <name type="common">Swimming crab</name>
    <name type="synonym">Neptunus trituberculatus</name>
    <dbReference type="NCBI Taxonomy" id="210409"/>
    <lineage>
        <taxon>Eukaryota</taxon>
        <taxon>Metazoa</taxon>
        <taxon>Ecdysozoa</taxon>
        <taxon>Arthropoda</taxon>
        <taxon>Crustacea</taxon>
        <taxon>Multicrustacea</taxon>
        <taxon>Malacostraca</taxon>
        <taxon>Eumalacostraca</taxon>
        <taxon>Eucarida</taxon>
        <taxon>Decapoda</taxon>
        <taxon>Pleocyemata</taxon>
        <taxon>Brachyura</taxon>
        <taxon>Eubrachyura</taxon>
        <taxon>Portunoidea</taxon>
        <taxon>Portunidae</taxon>
        <taxon>Portuninae</taxon>
        <taxon>Portunus</taxon>
    </lineage>
</organism>
<protein>
    <submittedName>
        <fullName evidence="1">Uncharacterized protein</fullName>
    </submittedName>
</protein>
<accession>A0A5B7EBW7</accession>
<sequence length="77" mass="8625">MSKGQTKDIQCRRWGQLSVTEEEFSTVFKEPSKHKTLEWGVYIFRFNCCCVAEAEAVFGYVGECVSIGFTTSTTGPS</sequence>
<dbReference type="EMBL" id="VSRR010002477">
    <property type="protein sequence ID" value="MPC31642.1"/>
    <property type="molecule type" value="Genomic_DNA"/>
</dbReference>
<dbReference type="AlphaFoldDB" id="A0A5B7EBW7"/>
<comment type="caution">
    <text evidence="1">The sequence shown here is derived from an EMBL/GenBank/DDBJ whole genome shotgun (WGS) entry which is preliminary data.</text>
</comment>
<dbReference type="Proteomes" id="UP000324222">
    <property type="component" value="Unassembled WGS sequence"/>
</dbReference>
<evidence type="ECO:0000313" key="2">
    <source>
        <dbReference type="Proteomes" id="UP000324222"/>
    </source>
</evidence>
<gene>
    <name evidence="1" type="ORF">E2C01_024937</name>
</gene>
<evidence type="ECO:0000313" key="1">
    <source>
        <dbReference type="EMBL" id="MPC31642.1"/>
    </source>
</evidence>